<proteinExistence type="predicted"/>
<protein>
    <submittedName>
        <fullName evidence="2">Uncharacterized protein</fullName>
    </submittedName>
</protein>
<feature type="region of interest" description="Disordered" evidence="1">
    <location>
        <begin position="39"/>
        <end position="81"/>
    </location>
</feature>
<organism evidence="2 3">
    <name type="scientific">Halomicrobium zhouii</name>
    <dbReference type="NCBI Taxonomy" id="767519"/>
    <lineage>
        <taxon>Archaea</taxon>
        <taxon>Methanobacteriati</taxon>
        <taxon>Methanobacteriota</taxon>
        <taxon>Stenosarchaea group</taxon>
        <taxon>Halobacteria</taxon>
        <taxon>Halobacteriales</taxon>
        <taxon>Haloarculaceae</taxon>
        <taxon>Halomicrobium</taxon>
    </lineage>
</organism>
<evidence type="ECO:0000313" key="2">
    <source>
        <dbReference type="EMBL" id="SFR85667.1"/>
    </source>
</evidence>
<dbReference type="EMBL" id="FOZK01000001">
    <property type="protein sequence ID" value="SFR85667.1"/>
    <property type="molecule type" value="Genomic_DNA"/>
</dbReference>
<evidence type="ECO:0000313" key="3">
    <source>
        <dbReference type="Proteomes" id="UP000199062"/>
    </source>
</evidence>
<gene>
    <name evidence="2" type="ORF">SAMN05216559_0121</name>
</gene>
<feature type="compositionally biased region" description="Acidic residues" evidence="1">
    <location>
        <begin position="51"/>
        <end position="67"/>
    </location>
</feature>
<keyword evidence="3" id="KW-1185">Reference proteome</keyword>
<dbReference type="Proteomes" id="UP000199062">
    <property type="component" value="Unassembled WGS sequence"/>
</dbReference>
<accession>A0A1I6K3A1</accession>
<sequence length="81" mass="8156">MSHRTRRAIVALGLVVLVAGSFMTGSAAAADGDCDYGLDTSPSGTYPPADCSDDSGGDSGGSDDCDWGLDTSPYGTYPPTC</sequence>
<reference evidence="2 3" key="1">
    <citation type="submission" date="2016-10" db="EMBL/GenBank/DDBJ databases">
        <authorList>
            <person name="de Groot N.N."/>
        </authorList>
    </citation>
    <scope>NUCLEOTIDE SEQUENCE [LARGE SCALE GENOMIC DNA]</scope>
    <source>
        <strain evidence="2 3">CGMCC 1.10457</strain>
    </source>
</reference>
<evidence type="ECO:0000256" key="1">
    <source>
        <dbReference type="SAM" id="MobiDB-lite"/>
    </source>
</evidence>
<name>A0A1I6K3A1_9EURY</name>
<dbReference type="AlphaFoldDB" id="A0A1I6K3A1"/>